<evidence type="ECO:0000313" key="18">
    <source>
        <dbReference type="EMBL" id="GLC56893.1"/>
    </source>
</evidence>
<name>A0A9W6F552_9CHLO</name>
<organism evidence="18 19">
    <name type="scientific">Pleodorina starrii</name>
    <dbReference type="NCBI Taxonomy" id="330485"/>
    <lineage>
        <taxon>Eukaryota</taxon>
        <taxon>Viridiplantae</taxon>
        <taxon>Chlorophyta</taxon>
        <taxon>core chlorophytes</taxon>
        <taxon>Chlorophyceae</taxon>
        <taxon>CS clade</taxon>
        <taxon>Chlamydomonadales</taxon>
        <taxon>Volvocaceae</taxon>
        <taxon>Pleodorina</taxon>
    </lineage>
</organism>
<evidence type="ECO:0000313" key="19">
    <source>
        <dbReference type="Proteomes" id="UP001165080"/>
    </source>
</evidence>
<dbReference type="Proteomes" id="UP001165080">
    <property type="component" value="Unassembled WGS sequence"/>
</dbReference>
<keyword evidence="12" id="KW-0711">Selenium</keyword>
<dbReference type="EMBL" id="BRXU01000017">
    <property type="protein sequence ID" value="GLC56893.1"/>
    <property type="molecule type" value="Genomic_DNA"/>
</dbReference>
<comment type="pathway">
    <text evidence="3">Aminoacyl-tRNA biosynthesis; selenocysteinyl-tRNA(Sec) biosynthesis; selenocysteinyl-tRNA(Sec) from L-seryl-tRNA(Sec) (archaeal/eukaryal route): step 2/2.</text>
</comment>
<evidence type="ECO:0000256" key="17">
    <source>
        <dbReference type="SAM" id="MobiDB-lite"/>
    </source>
</evidence>
<keyword evidence="10" id="KW-0663">Pyridoxal phosphate</keyword>
<dbReference type="AlphaFoldDB" id="A0A9W6F552"/>
<comment type="cofactor">
    <cofactor evidence="1">
        <name>pyridoxal 5'-phosphate</name>
        <dbReference type="ChEBI" id="CHEBI:597326"/>
    </cofactor>
</comment>
<evidence type="ECO:0000256" key="6">
    <source>
        <dbReference type="ARBA" id="ARBA00021963"/>
    </source>
</evidence>
<dbReference type="Pfam" id="PF05889">
    <property type="entry name" value="SepSecS"/>
    <property type="match status" value="2"/>
</dbReference>
<dbReference type="SUPFAM" id="SSF53383">
    <property type="entry name" value="PLP-dependent transferases"/>
    <property type="match status" value="2"/>
</dbReference>
<evidence type="ECO:0000256" key="1">
    <source>
        <dbReference type="ARBA" id="ARBA00001933"/>
    </source>
</evidence>
<proteinExistence type="inferred from homology"/>
<evidence type="ECO:0000256" key="7">
    <source>
        <dbReference type="ARBA" id="ARBA00022555"/>
    </source>
</evidence>
<comment type="function">
    <text evidence="2">Converts O-phosphoseryl-tRNA(Sec) to selenocysteinyl-tRNA(Sec) required for selenoprotein biosynthesis.</text>
</comment>
<evidence type="ECO:0000256" key="14">
    <source>
        <dbReference type="ARBA" id="ARBA00032048"/>
    </source>
</evidence>
<feature type="compositionally biased region" description="Gly residues" evidence="17">
    <location>
        <begin position="436"/>
        <end position="446"/>
    </location>
</feature>
<evidence type="ECO:0000256" key="9">
    <source>
        <dbReference type="ARBA" id="ARBA00022884"/>
    </source>
</evidence>
<evidence type="ECO:0000256" key="12">
    <source>
        <dbReference type="ARBA" id="ARBA00023266"/>
    </source>
</evidence>
<dbReference type="NCBIfam" id="TIGR03531">
    <property type="entry name" value="selenium_SpcS"/>
    <property type="match status" value="1"/>
</dbReference>
<dbReference type="PANTHER" id="PTHR12944">
    <property type="entry name" value="SOLUBLE LIVER ANTIGEN/LIVER PANCREAS ANTIGEN"/>
    <property type="match status" value="1"/>
</dbReference>
<keyword evidence="7" id="KW-0820">tRNA-binding</keyword>
<dbReference type="GO" id="GO:0001717">
    <property type="term" value="P:conversion of seryl-tRNAsec to selenocys-tRNAsec"/>
    <property type="evidence" value="ECO:0007669"/>
    <property type="project" value="InterPro"/>
</dbReference>
<feature type="region of interest" description="Disordered" evidence="17">
    <location>
        <begin position="621"/>
        <end position="647"/>
    </location>
</feature>
<evidence type="ECO:0000256" key="4">
    <source>
        <dbReference type="ARBA" id="ARBA00007037"/>
    </source>
</evidence>
<evidence type="ECO:0000256" key="15">
    <source>
        <dbReference type="ARBA" id="ARBA00032693"/>
    </source>
</evidence>
<dbReference type="InterPro" id="IPR008829">
    <property type="entry name" value="SepSecS/SepCysS"/>
</dbReference>
<dbReference type="Gene3D" id="3.40.640.10">
    <property type="entry name" value="Type I PLP-dependent aspartate aminotransferase-like (Major domain)"/>
    <property type="match status" value="1"/>
</dbReference>
<evidence type="ECO:0000256" key="5">
    <source>
        <dbReference type="ARBA" id="ARBA00012464"/>
    </source>
</evidence>
<dbReference type="OrthoDB" id="10263545at2759"/>
<reference evidence="18 19" key="1">
    <citation type="journal article" date="2023" name="Commun. Biol.">
        <title>Reorganization of the ancestral sex-determining regions during the evolution of trioecy in Pleodorina starrii.</title>
        <authorList>
            <person name="Takahashi K."/>
            <person name="Suzuki S."/>
            <person name="Kawai-Toyooka H."/>
            <person name="Yamamoto K."/>
            <person name="Hamaji T."/>
            <person name="Ootsuki R."/>
            <person name="Yamaguchi H."/>
            <person name="Kawachi M."/>
            <person name="Higashiyama T."/>
            <person name="Nozaki H."/>
        </authorList>
    </citation>
    <scope>NUCLEOTIDE SEQUENCE [LARGE SCALE GENOMIC DNA]</scope>
    <source>
        <strain evidence="18 19">NIES-4479</strain>
    </source>
</reference>
<keyword evidence="9" id="KW-0694">RNA-binding</keyword>
<dbReference type="EC" id="2.9.1.2" evidence="5"/>
<comment type="caution">
    <text evidence="18">The sequence shown here is derived from an EMBL/GenBank/DDBJ whole genome shotgun (WGS) entry which is preliminary data.</text>
</comment>
<dbReference type="InterPro" id="IPR015421">
    <property type="entry name" value="PyrdxlP-dep_Trfase_major"/>
</dbReference>
<dbReference type="InterPro" id="IPR019872">
    <property type="entry name" value="Sec-tRNA_Se_transferase"/>
</dbReference>
<evidence type="ECO:0000256" key="3">
    <source>
        <dbReference type="ARBA" id="ARBA00004822"/>
    </source>
</evidence>
<evidence type="ECO:0000256" key="2">
    <source>
        <dbReference type="ARBA" id="ARBA00002552"/>
    </source>
</evidence>
<evidence type="ECO:0000256" key="8">
    <source>
        <dbReference type="ARBA" id="ARBA00022679"/>
    </source>
</evidence>
<keyword evidence="19" id="KW-1185">Reference proteome</keyword>
<accession>A0A9W6F552</accession>
<sequence>MNPDNCGLAAGLVSASYIRQGEQALARRQRLVKALLSSRRLPERGWDEATIEMLVRDCSAMDSNNFLDNVGVGEREGRVACPLVARRHYGLAHGIGRSGDVAAEQPKAAGSSLMAAITGHLAADALRIAGLEGVGPVSVLPLATGMALTLVLLALRPQRPPGADTVVWSRVDQKTCLKAITAAGLRPHVVELRRRGDELVTDVQAISDAITSLGPDRIAAVVTTTSCFAPRAPDDVAAVARLCAAAAVPHLVNNAYGVQSRQTCRALAAAWRPGGGGGRVDAVVQSTDKNFMVPVGGALVAAPATRPDLVAAVNGTYPGRASVAAHLDLLMTLLHWGAQGWRKVLAEREAVVPYLRDRLHEVAVRQGERLLHTPSNPISLALTLDTLTAATETAAAAAAVPAATETAAAPALAPASAATSDPGPALSTPAAAAGYGPPGEGEGQEGQEGQISGLGEETEGADAAAAVLTLAPEREPEPQAGTRSAAAAKAAASSAGATAGTAAAVQRRPPDVTFFGAMLWSRCVSGTRVVAPGKTQSVGGVTFANYGSHTQVPYPSTYMTAAAALGTTTADVDELVVRLDRCFAEFRKKCSAAAAGGAGAAAGGGGSGAAGGHNVTAASAAAAGDGSASTAPASPDAVGAEHADGAS</sequence>
<keyword evidence="11" id="KW-0648">Protein biosynthesis</keyword>
<evidence type="ECO:0000256" key="13">
    <source>
        <dbReference type="ARBA" id="ARBA00030669"/>
    </source>
</evidence>
<dbReference type="PANTHER" id="PTHR12944:SF2">
    <property type="entry name" value="O-PHOSPHOSERYL-TRNA(SEC) SELENIUM TRANSFERASE"/>
    <property type="match status" value="1"/>
</dbReference>
<comment type="similarity">
    <text evidence="4">Belongs to the SepSecS family.</text>
</comment>
<feature type="compositionally biased region" description="Low complexity" evidence="17">
    <location>
        <begin position="413"/>
        <end position="422"/>
    </location>
</feature>
<dbReference type="GO" id="GO:0001514">
    <property type="term" value="P:selenocysteine incorporation"/>
    <property type="evidence" value="ECO:0007669"/>
    <property type="project" value="TreeGrafter"/>
</dbReference>
<evidence type="ECO:0000256" key="10">
    <source>
        <dbReference type="ARBA" id="ARBA00022898"/>
    </source>
</evidence>
<evidence type="ECO:0000256" key="16">
    <source>
        <dbReference type="ARBA" id="ARBA00048808"/>
    </source>
</evidence>
<evidence type="ECO:0000256" key="11">
    <source>
        <dbReference type="ARBA" id="ARBA00022917"/>
    </source>
</evidence>
<dbReference type="GO" id="GO:0000049">
    <property type="term" value="F:tRNA binding"/>
    <property type="evidence" value="ECO:0007669"/>
    <property type="project" value="UniProtKB-KW"/>
</dbReference>
<feature type="region of interest" description="Disordered" evidence="17">
    <location>
        <begin position="413"/>
        <end position="452"/>
    </location>
</feature>
<feature type="compositionally biased region" description="Low complexity" evidence="17">
    <location>
        <begin position="621"/>
        <end position="637"/>
    </location>
</feature>
<gene>
    <name evidence="18" type="primary">PLEST003073</name>
    <name evidence="18" type="ORF">PLESTB_001160500</name>
</gene>
<comment type="catalytic activity">
    <reaction evidence="16">
        <text>O-phospho-L-seryl-tRNA(Sec) + selenophosphate + H2O = L-selenocysteinyl-tRNA(Sec) + 2 phosphate</text>
        <dbReference type="Rhea" id="RHEA:25041"/>
        <dbReference type="Rhea" id="RHEA-COMP:9743"/>
        <dbReference type="Rhea" id="RHEA-COMP:9947"/>
        <dbReference type="ChEBI" id="CHEBI:15377"/>
        <dbReference type="ChEBI" id="CHEBI:16144"/>
        <dbReference type="ChEBI" id="CHEBI:43474"/>
        <dbReference type="ChEBI" id="CHEBI:78551"/>
        <dbReference type="ChEBI" id="CHEBI:78573"/>
        <dbReference type="EC" id="2.9.1.2"/>
    </reaction>
</comment>
<protein>
    <recommendedName>
        <fullName evidence="6">O-phosphoseryl-tRNA(Sec) selenium transferase</fullName>
        <ecNumber evidence="5">2.9.1.2</ecNumber>
    </recommendedName>
    <alternativeName>
        <fullName evidence="13">Selenocysteine synthase</fullName>
    </alternativeName>
    <alternativeName>
        <fullName evidence="14">Selenocysteinyl-tRNA(Sec) synthase</fullName>
    </alternativeName>
    <alternativeName>
        <fullName evidence="15">Sep-tRNA:Sec-tRNA synthase</fullName>
    </alternativeName>
</protein>
<dbReference type="GO" id="GO:0098621">
    <property type="term" value="F:O-phosphoseryl-tRNA(Sec) selenium transferase activity"/>
    <property type="evidence" value="ECO:0007669"/>
    <property type="project" value="UniProtKB-EC"/>
</dbReference>
<keyword evidence="8" id="KW-0808">Transferase</keyword>
<dbReference type="InterPro" id="IPR015424">
    <property type="entry name" value="PyrdxlP-dep_Trfase"/>
</dbReference>